<dbReference type="SMART" id="SM00198">
    <property type="entry name" value="SCP"/>
    <property type="match status" value="1"/>
</dbReference>
<feature type="signal peptide" evidence="1">
    <location>
        <begin position="1"/>
        <end position="18"/>
    </location>
</feature>
<gene>
    <name evidence="3" type="ORF">KIN20_001017</name>
</gene>
<dbReference type="Proteomes" id="UP001196413">
    <property type="component" value="Unassembled WGS sequence"/>
</dbReference>
<evidence type="ECO:0000313" key="3">
    <source>
        <dbReference type="EMBL" id="KAJ1346264.1"/>
    </source>
</evidence>
<dbReference type="SUPFAM" id="SSF55797">
    <property type="entry name" value="PR-1-like"/>
    <property type="match status" value="1"/>
</dbReference>
<feature type="chain" id="PRO_5042264373" description="SCP domain-containing protein" evidence="1">
    <location>
        <begin position="19"/>
        <end position="266"/>
    </location>
</feature>
<organism evidence="3 4">
    <name type="scientific">Parelaphostrongylus tenuis</name>
    <name type="common">Meningeal worm</name>
    <dbReference type="NCBI Taxonomy" id="148309"/>
    <lineage>
        <taxon>Eukaryota</taxon>
        <taxon>Metazoa</taxon>
        <taxon>Ecdysozoa</taxon>
        <taxon>Nematoda</taxon>
        <taxon>Chromadorea</taxon>
        <taxon>Rhabditida</taxon>
        <taxon>Rhabditina</taxon>
        <taxon>Rhabditomorpha</taxon>
        <taxon>Strongyloidea</taxon>
        <taxon>Metastrongylidae</taxon>
        <taxon>Parelaphostrongylus</taxon>
    </lineage>
</organism>
<protein>
    <recommendedName>
        <fullName evidence="2">SCP domain-containing protein</fullName>
    </recommendedName>
</protein>
<dbReference type="AlphaFoldDB" id="A0AAD5ME65"/>
<name>A0AAD5ME65_PARTN</name>
<feature type="domain" description="SCP" evidence="2">
    <location>
        <begin position="71"/>
        <end position="233"/>
    </location>
</feature>
<sequence length="266" mass="28708">MNTFLAVVIFVVQSTSSAYHSQISLDVDTLTQNQLPESVKPLKISSASLLTLLGPNDEGNEWDCKGSLMRLDLRIFASAMHNINRGALANGTVGNYPKADNMSFLFYNCALENLSFEIAKLCLNETQPNFNYVGSNNSSMPPMTVTAISASSAANENVLSSDALQLWWDTGKPFTQLPYCLTPTENDTSRIPFFQMANGATTKFGCAFYDCHDSLGSFVSYVCSYGTPHISLGVPLYTVGEPCSACGGPNSIRCLGGVVCNNIVVE</sequence>
<evidence type="ECO:0000256" key="1">
    <source>
        <dbReference type="SAM" id="SignalP"/>
    </source>
</evidence>
<evidence type="ECO:0000313" key="4">
    <source>
        <dbReference type="Proteomes" id="UP001196413"/>
    </source>
</evidence>
<dbReference type="EMBL" id="JAHQIW010000153">
    <property type="protein sequence ID" value="KAJ1346264.1"/>
    <property type="molecule type" value="Genomic_DNA"/>
</dbReference>
<accession>A0AAD5ME65</accession>
<keyword evidence="1" id="KW-0732">Signal</keyword>
<dbReference type="Pfam" id="PF00188">
    <property type="entry name" value="CAP"/>
    <property type="match status" value="1"/>
</dbReference>
<comment type="caution">
    <text evidence="3">The sequence shown here is derived from an EMBL/GenBank/DDBJ whole genome shotgun (WGS) entry which is preliminary data.</text>
</comment>
<keyword evidence="4" id="KW-1185">Reference proteome</keyword>
<dbReference type="CDD" id="cd05380">
    <property type="entry name" value="CAP_euk"/>
    <property type="match status" value="1"/>
</dbReference>
<reference evidence="3" key="1">
    <citation type="submission" date="2021-06" db="EMBL/GenBank/DDBJ databases">
        <title>Parelaphostrongylus tenuis whole genome reference sequence.</title>
        <authorList>
            <person name="Garwood T.J."/>
            <person name="Larsen P.A."/>
            <person name="Fountain-Jones N.M."/>
            <person name="Garbe J.R."/>
            <person name="Macchietto M.G."/>
            <person name="Kania S.A."/>
            <person name="Gerhold R.W."/>
            <person name="Richards J.E."/>
            <person name="Wolf T.M."/>
        </authorList>
    </citation>
    <scope>NUCLEOTIDE SEQUENCE</scope>
    <source>
        <strain evidence="3">MNPRO001-30</strain>
        <tissue evidence="3">Meninges</tissue>
    </source>
</reference>
<dbReference type="InterPro" id="IPR014044">
    <property type="entry name" value="CAP_dom"/>
</dbReference>
<dbReference type="Gene3D" id="3.40.33.10">
    <property type="entry name" value="CAP"/>
    <property type="match status" value="1"/>
</dbReference>
<dbReference type="InterPro" id="IPR035940">
    <property type="entry name" value="CAP_sf"/>
</dbReference>
<evidence type="ECO:0000259" key="2">
    <source>
        <dbReference type="SMART" id="SM00198"/>
    </source>
</evidence>
<proteinExistence type="predicted"/>